<protein>
    <submittedName>
        <fullName evidence="5">TetR/AcrR family transcriptional regulator</fullName>
    </submittedName>
</protein>
<dbReference type="RefSeq" id="WP_073316804.1">
    <property type="nucleotide sequence ID" value="NZ_FQWD01000001.1"/>
</dbReference>
<dbReference type="InterPro" id="IPR036271">
    <property type="entry name" value="Tet_transcr_reg_TetR-rel_C_sf"/>
</dbReference>
<reference evidence="6" key="1">
    <citation type="submission" date="2016-11" db="EMBL/GenBank/DDBJ databases">
        <authorList>
            <person name="Varghese N."/>
            <person name="Submissions S."/>
        </authorList>
    </citation>
    <scope>NUCLEOTIDE SEQUENCE [LARGE SCALE GENOMIC DNA]</scope>
    <source>
        <strain evidence="6">CGMCC 1.8995</strain>
    </source>
</reference>
<proteinExistence type="predicted"/>
<evidence type="ECO:0000313" key="5">
    <source>
        <dbReference type="EMBL" id="SHF75307.1"/>
    </source>
</evidence>
<evidence type="ECO:0000256" key="3">
    <source>
        <dbReference type="SAM" id="MobiDB-lite"/>
    </source>
</evidence>
<dbReference type="InterPro" id="IPR050109">
    <property type="entry name" value="HTH-type_TetR-like_transc_reg"/>
</dbReference>
<evidence type="ECO:0000256" key="1">
    <source>
        <dbReference type="ARBA" id="ARBA00023125"/>
    </source>
</evidence>
<dbReference type="Pfam" id="PF08362">
    <property type="entry name" value="TetR_C_3"/>
    <property type="match status" value="1"/>
</dbReference>
<sequence>MKSSSADQPAAPQKPARVFRPSTQKRREKALQDKRERVMKAALALFSQHGVNGTSVEQIAAKAKVSKTNLLYYFSSKEQLYLDVIKHLLDVWLKPLHQFSVEQNAIDTLTNYIKVKLEMSRDNPAESKLFCMEVVQGAPLLLNELESPLCKLVEEKAKVIRAWINQGQLDEVDPYHLIFSIWAITQHYADFGVQVKAVTGKDLNDPDFFQSTLSSVTHIILGSIRPE</sequence>
<dbReference type="Pfam" id="PF00440">
    <property type="entry name" value="TetR_N"/>
    <property type="match status" value="1"/>
</dbReference>
<evidence type="ECO:0000256" key="2">
    <source>
        <dbReference type="PROSITE-ProRule" id="PRU00335"/>
    </source>
</evidence>
<keyword evidence="1 2" id="KW-0238">DNA-binding</keyword>
<keyword evidence="6" id="KW-1185">Reference proteome</keyword>
<dbReference type="InterPro" id="IPR001647">
    <property type="entry name" value="HTH_TetR"/>
</dbReference>
<dbReference type="InterPro" id="IPR013573">
    <property type="entry name" value="Tscrpt_reg_YcdC_C"/>
</dbReference>
<dbReference type="NCBIfam" id="NF011584">
    <property type="entry name" value="PRK15008.1"/>
    <property type="match status" value="1"/>
</dbReference>
<evidence type="ECO:0000259" key="4">
    <source>
        <dbReference type="PROSITE" id="PS50977"/>
    </source>
</evidence>
<dbReference type="STRING" id="634436.SAMN05216361_0289"/>
<dbReference type="InterPro" id="IPR009057">
    <property type="entry name" value="Homeodomain-like_sf"/>
</dbReference>
<name>A0A1M5E7W3_9ALTE</name>
<dbReference type="SUPFAM" id="SSF48498">
    <property type="entry name" value="Tetracyclin repressor-like, C-terminal domain"/>
    <property type="match status" value="1"/>
</dbReference>
<dbReference type="PANTHER" id="PTHR30328">
    <property type="entry name" value="TRANSCRIPTIONAL REPRESSOR"/>
    <property type="match status" value="1"/>
</dbReference>
<feature type="domain" description="HTH tetR-type" evidence="4">
    <location>
        <begin position="32"/>
        <end position="92"/>
    </location>
</feature>
<evidence type="ECO:0000313" key="6">
    <source>
        <dbReference type="Proteomes" id="UP000184520"/>
    </source>
</evidence>
<dbReference type="Proteomes" id="UP000184520">
    <property type="component" value="Unassembled WGS sequence"/>
</dbReference>
<dbReference type="Gene3D" id="1.10.357.10">
    <property type="entry name" value="Tetracycline Repressor, domain 2"/>
    <property type="match status" value="1"/>
</dbReference>
<dbReference type="AlphaFoldDB" id="A0A1M5E7W3"/>
<dbReference type="OrthoDB" id="6860332at2"/>
<dbReference type="PROSITE" id="PS50977">
    <property type="entry name" value="HTH_TETR_2"/>
    <property type="match status" value="1"/>
</dbReference>
<dbReference type="EMBL" id="FQWD01000001">
    <property type="protein sequence ID" value="SHF75307.1"/>
    <property type="molecule type" value="Genomic_DNA"/>
</dbReference>
<dbReference type="Gene3D" id="1.10.10.60">
    <property type="entry name" value="Homeodomain-like"/>
    <property type="match status" value="1"/>
</dbReference>
<dbReference type="PRINTS" id="PR00455">
    <property type="entry name" value="HTHTETR"/>
</dbReference>
<dbReference type="SUPFAM" id="SSF46689">
    <property type="entry name" value="Homeodomain-like"/>
    <property type="match status" value="1"/>
</dbReference>
<gene>
    <name evidence="5" type="ORF">SAMN05216361_0289</name>
</gene>
<dbReference type="GO" id="GO:0045892">
    <property type="term" value="P:negative regulation of DNA-templated transcription"/>
    <property type="evidence" value="ECO:0007669"/>
    <property type="project" value="InterPro"/>
</dbReference>
<organism evidence="5 6">
    <name type="scientific">Marisediminitalea aggregata</name>
    <dbReference type="NCBI Taxonomy" id="634436"/>
    <lineage>
        <taxon>Bacteria</taxon>
        <taxon>Pseudomonadati</taxon>
        <taxon>Pseudomonadota</taxon>
        <taxon>Gammaproteobacteria</taxon>
        <taxon>Alteromonadales</taxon>
        <taxon>Alteromonadaceae</taxon>
        <taxon>Marisediminitalea</taxon>
    </lineage>
</organism>
<feature type="region of interest" description="Disordered" evidence="3">
    <location>
        <begin position="1"/>
        <end position="32"/>
    </location>
</feature>
<dbReference type="PANTHER" id="PTHR30328:SF54">
    <property type="entry name" value="HTH-TYPE TRANSCRIPTIONAL REPRESSOR SCO4008"/>
    <property type="match status" value="1"/>
</dbReference>
<feature type="DNA-binding region" description="H-T-H motif" evidence="2">
    <location>
        <begin position="55"/>
        <end position="74"/>
    </location>
</feature>
<dbReference type="GO" id="GO:0003677">
    <property type="term" value="F:DNA binding"/>
    <property type="evidence" value="ECO:0007669"/>
    <property type="project" value="UniProtKB-UniRule"/>
</dbReference>
<accession>A0A1M5E7W3</accession>